<dbReference type="PANTHER" id="PTHR36124">
    <property type="match status" value="1"/>
</dbReference>
<dbReference type="RefSeq" id="WP_267772441.1">
    <property type="nucleotide sequence ID" value="NZ_JAPNKE010000002.1"/>
</dbReference>
<organism evidence="2 3">
    <name type="scientific">Nannocystis pusilla</name>
    <dbReference type="NCBI Taxonomy" id="889268"/>
    <lineage>
        <taxon>Bacteria</taxon>
        <taxon>Pseudomonadati</taxon>
        <taxon>Myxococcota</taxon>
        <taxon>Polyangia</taxon>
        <taxon>Nannocystales</taxon>
        <taxon>Nannocystaceae</taxon>
        <taxon>Nannocystis</taxon>
    </lineage>
</organism>
<dbReference type="GO" id="GO:0016491">
    <property type="term" value="F:oxidoreductase activity"/>
    <property type="evidence" value="ECO:0007669"/>
    <property type="project" value="InterPro"/>
</dbReference>
<dbReference type="PANTHER" id="PTHR36124:SF1">
    <property type="entry name" value="ER-BOUND OXYGENASE MPAB_MPAB'_RUBBER OXYGENASE CATALYTIC DOMAIN-CONTAINING PROTEIN"/>
    <property type="match status" value="1"/>
</dbReference>
<gene>
    <name evidence="2" type="ORF">OV079_30170</name>
</gene>
<proteinExistence type="predicted"/>
<evidence type="ECO:0000313" key="2">
    <source>
        <dbReference type="EMBL" id="MCY1009754.1"/>
    </source>
</evidence>
<evidence type="ECO:0000313" key="3">
    <source>
        <dbReference type="Proteomes" id="UP001150924"/>
    </source>
</evidence>
<dbReference type="Pfam" id="PF09995">
    <property type="entry name" value="MPAB_Lcp_cat"/>
    <property type="match status" value="1"/>
</dbReference>
<accession>A0A9X3ESZ8</accession>
<protein>
    <submittedName>
        <fullName evidence="2">Oxygenase MpaB family protein</fullName>
    </submittedName>
</protein>
<reference evidence="2" key="1">
    <citation type="submission" date="2022-11" db="EMBL/GenBank/DDBJ databases">
        <title>Minimal conservation of predation-associated metabolite biosynthetic gene clusters underscores biosynthetic potential of Myxococcota including descriptions for ten novel species: Archangium lansinium sp. nov., Myxococcus landrumus sp. nov., Nannocystis bai.</title>
        <authorList>
            <person name="Ahearne A."/>
            <person name="Stevens C."/>
            <person name="Phillips K."/>
        </authorList>
    </citation>
    <scope>NUCLEOTIDE SEQUENCE</scope>
    <source>
        <strain evidence="2">Na p29</strain>
    </source>
</reference>
<dbReference type="InterPro" id="IPR018713">
    <property type="entry name" value="MPAB/Lcp_cat_dom"/>
</dbReference>
<dbReference type="Proteomes" id="UP001150924">
    <property type="component" value="Unassembled WGS sequence"/>
</dbReference>
<name>A0A9X3ESZ8_9BACT</name>
<sequence length="262" mass="28780">MLDLLDLLTHRPRAPRTDDAHDHLAIMRRAFFREFAPEIRLGAGLALFRVFAIPRLSALLARTGRWTHTPTRRLGRTVDLLSILVADGPDGPHGAAALARMNAAHAPHGLANDDMLYVLTTFVTEPARVIDRYGRRPLRPVEREAACRFWRDVGRRMGIRDIPESFAAMVELARAYEAEHLHDAESNRVVAEGALSAMLQRLPPSLAPFGRTALSALLEPPVRRACGLPDAPRPLTWALTGLGAARRGLGTLARGSTSMMSS</sequence>
<keyword evidence="3" id="KW-1185">Reference proteome</keyword>
<evidence type="ECO:0000259" key="1">
    <source>
        <dbReference type="Pfam" id="PF09995"/>
    </source>
</evidence>
<dbReference type="InterPro" id="IPR046366">
    <property type="entry name" value="MPAB"/>
</dbReference>
<feature type="domain" description="ER-bound oxygenase mpaB/mpaB'/Rubber oxygenase catalytic" evidence="1">
    <location>
        <begin position="44"/>
        <end position="239"/>
    </location>
</feature>
<comment type="caution">
    <text evidence="2">The sequence shown here is derived from an EMBL/GenBank/DDBJ whole genome shotgun (WGS) entry which is preliminary data.</text>
</comment>
<dbReference type="EMBL" id="JAPNKE010000002">
    <property type="protein sequence ID" value="MCY1009754.1"/>
    <property type="molecule type" value="Genomic_DNA"/>
</dbReference>
<dbReference type="AlphaFoldDB" id="A0A9X3ESZ8"/>